<evidence type="ECO:0000313" key="1">
    <source>
        <dbReference type="EMBL" id="KAK2547662.1"/>
    </source>
</evidence>
<name>A0AAD9PRG5_ACRCE</name>
<evidence type="ECO:0000313" key="2">
    <source>
        <dbReference type="Proteomes" id="UP001249851"/>
    </source>
</evidence>
<comment type="caution">
    <text evidence="1">The sequence shown here is derived from an EMBL/GenBank/DDBJ whole genome shotgun (WGS) entry which is preliminary data.</text>
</comment>
<sequence>MARLLQFPESPTLRTVQRYETVPVSLAKSLEILQNRFGQPFKIVALKGPLLLLKIKKASNAILT</sequence>
<dbReference type="Proteomes" id="UP001249851">
    <property type="component" value="Unassembled WGS sequence"/>
</dbReference>
<organism evidence="1 2">
    <name type="scientific">Acropora cervicornis</name>
    <name type="common">Staghorn coral</name>
    <dbReference type="NCBI Taxonomy" id="6130"/>
    <lineage>
        <taxon>Eukaryota</taxon>
        <taxon>Metazoa</taxon>
        <taxon>Cnidaria</taxon>
        <taxon>Anthozoa</taxon>
        <taxon>Hexacorallia</taxon>
        <taxon>Scleractinia</taxon>
        <taxon>Astrocoeniina</taxon>
        <taxon>Acroporidae</taxon>
        <taxon>Acropora</taxon>
    </lineage>
</organism>
<gene>
    <name evidence="1" type="ORF">P5673_032320</name>
</gene>
<dbReference type="EMBL" id="JARQWQ010000173">
    <property type="protein sequence ID" value="KAK2547662.1"/>
    <property type="molecule type" value="Genomic_DNA"/>
</dbReference>
<keyword evidence="2" id="KW-1185">Reference proteome</keyword>
<reference evidence="1" key="1">
    <citation type="journal article" date="2023" name="G3 (Bethesda)">
        <title>Whole genome assembly and annotation of the endangered Caribbean coral Acropora cervicornis.</title>
        <authorList>
            <person name="Selwyn J.D."/>
            <person name="Vollmer S.V."/>
        </authorList>
    </citation>
    <scope>NUCLEOTIDE SEQUENCE</scope>
    <source>
        <strain evidence="1">K2</strain>
    </source>
</reference>
<accession>A0AAD9PRG5</accession>
<reference evidence="1" key="2">
    <citation type="journal article" date="2023" name="Science">
        <title>Genomic signatures of disease resistance in endangered staghorn corals.</title>
        <authorList>
            <person name="Vollmer S.V."/>
            <person name="Selwyn J.D."/>
            <person name="Despard B.A."/>
            <person name="Roesel C.L."/>
        </authorList>
    </citation>
    <scope>NUCLEOTIDE SEQUENCE</scope>
    <source>
        <strain evidence="1">K2</strain>
    </source>
</reference>
<proteinExistence type="predicted"/>
<dbReference type="AlphaFoldDB" id="A0AAD9PRG5"/>
<protein>
    <submittedName>
        <fullName evidence="1">Uncharacterized protein</fullName>
    </submittedName>
</protein>